<reference evidence="3 4" key="1">
    <citation type="journal article" date="2012" name="J. Bacteriol.">
        <title>Genome Sequence of Strain IMCC14465, Isolated from the East Sea, Belonging to the PS1 Clade of Alphaproteobacteria.</title>
        <authorList>
            <person name="Yang S.J."/>
            <person name="Kang I."/>
            <person name="Cho J.C."/>
        </authorList>
    </citation>
    <scope>NUCLEOTIDE SEQUENCE [LARGE SCALE GENOMIC DNA]</scope>
    <source>
        <strain evidence="3 4">IMCC14465</strain>
    </source>
</reference>
<sequence length="340" mass="37484">MFNTNMFSGKVIAITGGTGSFGKAFTRNLLAHHNPRKVVIISRDELKQYEMAQEFNDSRLRFLIADVRDAERIMFALRGIDFVIHAAALKQVPAAEYNPQECVKTNIVGANNVISAALANNVDKVIALSTDKASSPINLYGATKLVSDKLFTAANNMRGDCRTLFAVVRYGNVACSRGSVIPFFEKLVASGEQTLPITHLDMTRFLITLEQGVELVFKTFPRMHGGEIFVPKLPSVKIVDLAAVMLPKKRPEIIGIRPGEKLHEEMIPVELACDTIEFDDFFTIKPSIRFFGSDIDYRISGLGEKGELVDPGFCYQSGTNPYFLSRQEISKLLGGLGVAA</sequence>
<name>J9A598_9PROT</name>
<dbReference type="InterPro" id="IPR020025">
    <property type="entry name" value="PseB"/>
</dbReference>
<dbReference type="SUPFAM" id="SSF51735">
    <property type="entry name" value="NAD(P)-binding Rossmann-fold domains"/>
    <property type="match status" value="1"/>
</dbReference>
<evidence type="ECO:0000259" key="2">
    <source>
        <dbReference type="Pfam" id="PF02719"/>
    </source>
</evidence>
<accession>J9A598</accession>
<protein>
    <submittedName>
        <fullName evidence="3">Polysaccharide biosynthesis protein CapD</fullName>
    </submittedName>
</protein>
<comment type="similarity">
    <text evidence="1">Belongs to the polysaccharide synthase family.</text>
</comment>
<dbReference type="InterPro" id="IPR003869">
    <property type="entry name" value="Polysac_CapD-like"/>
</dbReference>
<evidence type="ECO:0000313" key="3">
    <source>
        <dbReference type="EMBL" id="EJW21510.1"/>
    </source>
</evidence>
<comment type="caution">
    <text evidence="3">The sequence shown here is derived from an EMBL/GenBank/DDBJ whole genome shotgun (WGS) entry which is preliminary data.</text>
</comment>
<dbReference type="Gene3D" id="3.40.50.720">
    <property type="entry name" value="NAD(P)-binding Rossmann-like Domain"/>
    <property type="match status" value="1"/>
</dbReference>
<dbReference type="PANTHER" id="PTHR43318">
    <property type="entry name" value="UDP-N-ACETYLGLUCOSAMINE 4,6-DEHYDRATASE"/>
    <property type="match status" value="1"/>
</dbReference>
<dbReference type="EMBL" id="ALYF01000003">
    <property type="protein sequence ID" value="EJW21510.1"/>
    <property type="molecule type" value="Genomic_DNA"/>
</dbReference>
<evidence type="ECO:0000256" key="1">
    <source>
        <dbReference type="ARBA" id="ARBA00007430"/>
    </source>
</evidence>
<gene>
    <name evidence="3" type="ORF">IMCC14465_13060</name>
</gene>
<dbReference type="CDD" id="cd05237">
    <property type="entry name" value="UDP_invert_4-6DH_SDR_e"/>
    <property type="match status" value="1"/>
</dbReference>
<proteinExistence type="inferred from homology"/>
<dbReference type="NCBIfam" id="TIGR03589">
    <property type="entry name" value="PseB"/>
    <property type="match status" value="1"/>
</dbReference>
<dbReference type="PATRIC" id="fig|1220535.3.peg.1298"/>
<feature type="domain" description="Polysaccharide biosynthesis protein CapD-like" evidence="2">
    <location>
        <begin position="12"/>
        <end position="285"/>
    </location>
</feature>
<dbReference type="Pfam" id="PF02719">
    <property type="entry name" value="Polysacc_synt_2"/>
    <property type="match status" value="1"/>
</dbReference>
<evidence type="ECO:0000313" key="4">
    <source>
        <dbReference type="Proteomes" id="UP000004836"/>
    </source>
</evidence>
<dbReference type="STRING" id="1220535.IMCC14465_13060"/>
<dbReference type="InterPro" id="IPR051203">
    <property type="entry name" value="Polysaccharide_Synthase-Rel"/>
</dbReference>
<dbReference type="AlphaFoldDB" id="J9A598"/>
<dbReference type="Proteomes" id="UP000004836">
    <property type="component" value="Unassembled WGS sequence"/>
</dbReference>
<dbReference type="InterPro" id="IPR036291">
    <property type="entry name" value="NAD(P)-bd_dom_sf"/>
</dbReference>
<organism evidence="3 4">
    <name type="scientific">alpha proteobacterium IMCC14465</name>
    <dbReference type="NCBI Taxonomy" id="1220535"/>
    <lineage>
        <taxon>Bacteria</taxon>
        <taxon>Pseudomonadati</taxon>
        <taxon>Pseudomonadota</taxon>
        <taxon>Alphaproteobacteria</taxon>
        <taxon>PS1 clade</taxon>
    </lineage>
</organism>
<dbReference type="eggNOG" id="COG1086">
    <property type="taxonomic scope" value="Bacteria"/>
</dbReference>
<dbReference type="PANTHER" id="PTHR43318:SF2">
    <property type="entry name" value="UDP-N-ACETYLGLUCOSAMINE 4,6-DEHYDRATASE (INVERTING)"/>
    <property type="match status" value="1"/>
</dbReference>
<keyword evidence="4" id="KW-1185">Reference proteome</keyword>